<proteinExistence type="inferred from homology"/>
<accession>A0A9P9ECB4</accession>
<evidence type="ECO:0000256" key="1">
    <source>
        <dbReference type="ARBA" id="ARBA00004141"/>
    </source>
</evidence>
<dbReference type="PANTHER" id="PTHR31885:SF6">
    <property type="entry name" value="GH04784P"/>
    <property type="match status" value="1"/>
</dbReference>
<dbReference type="EMBL" id="JAGMUU010000017">
    <property type="protein sequence ID" value="KAH7134517.1"/>
    <property type="molecule type" value="Genomic_DNA"/>
</dbReference>
<dbReference type="GO" id="GO:0016787">
    <property type="term" value="F:hydrolase activity"/>
    <property type="evidence" value="ECO:0007669"/>
    <property type="project" value="TreeGrafter"/>
</dbReference>
<evidence type="ECO:0000256" key="3">
    <source>
        <dbReference type="ARBA" id="ARBA00022692"/>
    </source>
</evidence>
<gene>
    <name evidence="7" type="ORF">B0J13DRAFT_560583</name>
</gene>
<evidence type="ECO:0000313" key="7">
    <source>
        <dbReference type="EMBL" id="KAH7134517.1"/>
    </source>
</evidence>
<evidence type="ECO:0000256" key="4">
    <source>
        <dbReference type="ARBA" id="ARBA00022989"/>
    </source>
</evidence>
<evidence type="ECO:0000313" key="8">
    <source>
        <dbReference type="Proteomes" id="UP000717696"/>
    </source>
</evidence>
<dbReference type="OrthoDB" id="2133758at2759"/>
<keyword evidence="3 6" id="KW-0812">Transmembrane</keyword>
<evidence type="ECO:0000256" key="5">
    <source>
        <dbReference type="ARBA" id="ARBA00023136"/>
    </source>
</evidence>
<dbReference type="PANTHER" id="PTHR31885">
    <property type="entry name" value="GH04784P"/>
    <property type="match status" value="1"/>
</dbReference>
<dbReference type="GO" id="GO:0016020">
    <property type="term" value="C:membrane"/>
    <property type="evidence" value="ECO:0007669"/>
    <property type="project" value="UniProtKB-SubCell"/>
</dbReference>
<sequence>MSVHNTAILGLSLSSAIIYGLKARAAPSYWRMAAKSLSVALLSILVATNDGPAYLVAALAFGATGDAFLAWDSEGAFLGGLANFLASHILYIALFMQAGEGWQMILSDGFRVLVALSVVLLAPFMIVLLMPRVGQALQVPVIVYSTAILGMVLSALTMDNSQIILGAILFTLSDTILASGKFLISATSPHRSWMDYVVWGLYYSGQSLIAVGVLA</sequence>
<keyword evidence="4 6" id="KW-1133">Transmembrane helix</keyword>
<feature type="transmembrane region" description="Helical" evidence="6">
    <location>
        <begin position="37"/>
        <end position="63"/>
    </location>
</feature>
<comment type="similarity">
    <text evidence="2">Belongs to the TMEM86 family.</text>
</comment>
<feature type="transmembrane region" description="Helical" evidence="6">
    <location>
        <begin position="75"/>
        <end position="98"/>
    </location>
</feature>
<dbReference type="Pfam" id="PF07947">
    <property type="entry name" value="YhhN"/>
    <property type="match status" value="1"/>
</dbReference>
<feature type="transmembrane region" description="Helical" evidence="6">
    <location>
        <begin position="196"/>
        <end position="214"/>
    </location>
</feature>
<feature type="transmembrane region" description="Helical" evidence="6">
    <location>
        <begin position="136"/>
        <end position="156"/>
    </location>
</feature>
<comment type="subcellular location">
    <subcellularLocation>
        <location evidence="1">Membrane</location>
        <topology evidence="1">Multi-pass membrane protein</topology>
    </subcellularLocation>
</comment>
<evidence type="ECO:0000256" key="6">
    <source>
        <dbReference type="SAM" id="Phobius"/>
    </source>
</evidence>
<dbReference type="Proteomes" id="UP000717696">
    <property type="component" value="Unassembled WGS sequence"/>
</dbReference>
<protein>
    <submittedName>
        <fullName evidence="7">YhhN-like protein</fullName>
    </submittedName>
</protein>
<feature type="transmembrane region" description="Helical" evidence="6">
    <location>
        <begin position="163"/>
        <end position="184"/>
    </location>
</feature>
<reference evidence="7" key="1">
    <citation type="journal article" date="2021" name="Nat. Commun.">
        <title>Genetic determinants of endophytism in the Arabidopsis root mycobiome.</title>
        <authorList>
            <person name="Mesny F."/>
            <person name="Miyauchi S."/>
            <person name="Thiergart T."/>
            <person name="Pickel B."/>
            <person name="Atanasova L."/>
            <person name="Karlsson M."/>
            <person name="Huettel B."/>
            <person name="Barry K.W."/>
            <person name="Haridas S."/>
            <person name="Chen C."/>
            <person name="Bauer D."/>
            <person name="Andreopoulos W."/>
            <person name="Pangilinan J."/>
            <person name="LaButti K."/>
            <person name="Riley R."/>
            <person name="Lipzen A."/>
            <person name="Clum A."/>
            <person name="Drula E."/>
            <person name="Henrissat B."/>
            <person name="Kohler A."/>
            <person name="Grigoriev I.V."/>
            <person name="Martin F.M."/>
            <person name="Hacquard S."/>
        </authorList>
    </citation>
    <scope>NUCLEOTIDE SEQUENCE</scope>
    <source>
        <strain evidence="7">MPI-CAGE-AT-0021</strain>
    </source>
</reference>
<name>A0A9P9ECB4_9HYPO</name>
<evidence type="ECO:0000256" key="2">
    <source>
        <dbReference type="ARBA" id="ARBA00007375"/>
    </source>
</evidence>
<keyword evidence="8" id="KW-1185">Reference proteome</keyword>
<comment type="caution">
    <text evidence="7">The sequence shown here is derived from an EMBL/GenBank/DDBJ whole genome shotgun (WGS) entry which is preliminary data.</text>
</comment>
<feature type="transmembrane region" description="Helical" evidence="6">
    <location>
        <begin position="110"/>
        <end position="130"/>
    </location>
</feature>
<organism evidence="7 8">
    <name type="scientific">Dactylonectria estremocensis</name>
    <dbReference type="NCBI Taxonomy" id="1079267"/>
    <lineage>
        <taxon>Eukaryota</taxon>
        <taxon>Fungi</taxon>
        <taxon>Dikarya</taxon>
        <taxon>Ascomycota</taxon>
        <taxon>Pezizomycotina</taxon>
        <taxon>Sordariomycetes</taxon>
        <taxon>Hypocreomycetidae</taxon>
        <taxon>Hypocreales</taxon>
        <taxon>Nectriaceae</taxon>
        <taxon>Dactylonectria</taxon>
    </lineage>
</organism>
<keyword evidence="5 6" id="KW-0472">Membrane</keyword>
<dbReference type="AlphaFoldDB" id="A0A9P9ECB4"/>
<dbReference type="InterPro" id="IPR012506">
    <property type="entry name" value="TMEM86B-like"/>
</dbReference>